<feature type="region of interest" description="Disordered" evidence="1">
    <location>
        <begin position="87"/>
        <end position="197"/>
    </location>
</feature>
<reference evidence="2 3" key="1">
    <citation type="journal article" date="2019" name="PLoS ONE">
        <title>Comparative genome analysis indicates high evolutionary potential of pathogenicity genes in Colletotrichum tanaceti.</title>
        <authorList>
            <person name="Lelwala R.V."/>
            <person name="Korhonen P.K."/>
            <person name="Young N.D."/>
            <person name="Scott J.B."/>
            <person name="Ades P.A."/>
            <person name="Gasser R.B."/>
            <person name="Taylor P.W.J."/>
        </authorList>
    </citation>
    <scope>NUCLEOTIDE SEQUENCE [LARGE SCALE GENOMIC DNA]</scope>
    <source>
        <strain evidence="2">BRIP57314</strain>
    </source>
</reference>
<evidence type="ECO:0000313" key="2">
    <source>
        <dbReference type="EMBL" id="TKW56531.1"/>
    </source>
</evidence>
<proteinExistence type="predicted"/>
<keyword evidence="3" id="KW-1185">Reference proteome</keyword>
<comment type="caution">
    <text evidence="2">The sequence shown here is derived from an EMBL/GenBank/DDBJ whole genome shotgun (WGS) entry which is preliminary data.</text>
</comment>
<name>A0A4U6XLK0_9PEZI</name>
<gene>
    <name evidence="2" type="ORF">CTA1_10622</name>
</gene>
<dbReference type="AlphaFoldDB" id="A0A4U6XLK0"/>
<evidence type="ECO:0000256" key="1">
    <source>
        <dbReference type="SAM" id="MobiDB-lite"/>
    </source>
</evidence>
<organism evidence="2 3">
    <name type="scientific">Colletotrichum tanaceti</name>
    <dbReference type="NCBI Taxonomy" id="1306861"/>
    <lineage>
        <taxon>Eukaryota</taxon>
        <taxon>Fungi</taxon>
        <taxon>Dikarya</taxon>
        <taxon>Ascomycota</taxon>
        <taxon>Pezizomycotina</taxon>
        <taxon>Sordariomycetes</taxon>
        <taxon>Hypocreomycetidae</taxon>
        <taxon>Glomerellales</taxon>
        <taxon>Glomerellaceae</taxon>
        <taxon>Colletotrichum</taxon>
        <taxon>Colletotrichum destructivum species complex</taxon>
    </lineage>
</organism>
<sequence length="265" mass="29528">MDGDWGAWVEAGGSLHASPRRLAAVTQAENTVSVSTVINFSDDHNIKQTKINGMCYDCLVCDMLSQSLAKFVYNNRRKELDNMEIVYSSSDDSESSDDRFGKKQNKTTKDASIYLHHQQRQPLIPENRRLGWNNANSPPINAPRRPRATAEYHGNDEQQPQSPGYQSPSVVDDQEDPFAPIDQDIYDEAGPDWIQPGGDFDFTNDHEHDHDGGDACLCSFISTRIVPTTETGDLPAVLNFTYLTKTGGPLQNLSHHVSHFEGLCC</sequence>
<dbReference type="Proteomes" id="UP000310108">
    <property type="component" value="Unassembled WGS sequence"/>
</dbReference>
<evidence type="ECO:0000313" key="3">
    <source>
        <dbReference type="Proteomes" id="UP000310108"/>
    </source>
</evidence>
<protein>
    <submittedName>
        <fullName evidence="2">Uncharacterized protein</fullName>
    </submittedName>
</protein>
<feature type="compositionally biased region" description="Low complexity" evidence="1">
    <location>
        <begin position="158"/>
        <end position="169"/>
    </location>
</feature>
<accession>A0A4U6XLK0</accession>
<dbReference type="EMBL" id="PJEX01000065">
    <property type="protein sequence ID" value="TKW56531.1"/>
    <property type="molecule type" value="Genomic_DNA"/>
</dbReference>